<dbReference type="SUPFAM" id="SSF103473">
    <property type="entry name" value="MFS general substrate transporter"/>
    <property type="match status" value="1"/>
</dbReference>
<feature type="transmembrane region" description="Helical" evidence="5">
    <location>
        <begin position="61"/>
        <end position="79"/>
    </location>
</feature>
<dbReference type="Proteomes" id="UP001427805">
    <property type="component" value="Unassembled WGS sequence"/>
</dbReference>
<name>A0ABV0BDS4_9SPHN</name>
<dbReference type="InterPro" id="IPR011701">
    <property type="entry name" value="MFS"/>
</dbReference>
<evidence type="ECO:0000259" key="6">
    <source>
        <dbReference type="PROSITE" id="PS50850"/>
    </source>
</evidence>
<gene>
    <name evidence="7" type="ORF">TPR58_20970</name>
</gene>
<reference evidence="7 8" key="1">
    <citation type="submission" date="2024-05" db="EMBL/GenBank/DDBJ databases">
        <title>Sphingomonas sp. HF-S3 16S ribosomal RNA gene Genome sequencing and assembly.</title>
        <authorList>
            <person name="Lee H."/>
        </authorList>
    </citation>
    <scope>NUCLEOTIDE SEQUENCE [LARGE SCALE GENOMIC DNA]</scope>
    <source>
        <strain evidence="7 8">HF-S3</strain>
    </source>
</reference>
<dbReference type="EMBL" id="JBDIZK010000016">
    <property type="protein sequence ID" value="MEN3749659.1"/>
    <property type="molecule type" value="Genomic_DNA"/>
</dbReference>
<feature type="domain" description="Major facilitator superfamily (MFS) profile" evidence="6">
    <location>
        <begin position="23"/>
        <end position="447"/>
    </location>
</feature>
<feature type="transmembrane region" description="Helical" evidence="5">
    <location>
        <begin position="454"/>
        <end position="476"/>
    </location>
</feature>
<dbReference type="PANTHER" id="PTHR11662">
    <property type="entry name" value="SOLUTE CARRIER FAMILY 17"/>
    <property type="match status" value="1"/>
</dbReference>
<feature type="transmembrane region" description="Helical" evidence="5">
    <location>
        <begin position="178"/>
        <end position="200"/>
    </location>
</feature>
<evidence type="ECO:0000256" key="1">
    <source>
        <dbReference type="ARBA" id="ARBA00004141"/>
    </source>
</evidence>
<sequence length="532" mass="56658">MSDTREAMIAGAAERVGRYRWMIVALLFAATVINYIDRQMIGLLKPTLMADPTLAMDEVAYGNVVVWFTIAYAVGYLGFGKIVDLIGARLGYAAAVVIWTIAHIAHGGAYSVGQFAAARFGLGLGESGNFPAGVKSVATWFPAKERAFAIGIFNAGTNVGAILTPLIVYVMIAMLDLSWRMVFVVTGIFGILWLIAWLSIYRDDPAKHSRVGAAELAHITSDPADPEVKTPGIWVRLLAQRETWAFALGKFFIDPVWWFYLFWLPGYLGKQYDLDLANWGSLTSFTAVLAIGAIYLISDVGSIAGGWLSGRLMKSGMSANKARKLTMLVCAFCVLPIIFATSVPNLWVSVLIIGVAAAAHQGFSANLFTVPSDTYPRFAVGAVIGIGGTVGAIGGALSAKMTGFLLSLESFTIFGVTMQNYTPIFILAGGAYFLSLLSVHLLSPRFSRVETFHISTPWAVIVSAAAGVGAVVLFLASGKATAAGCFPVWTGPVGNGACMAPNTFWSVIIALAVLVVAGIVANTLSAHKARRI</sequence>
<feature type="transmembrane region" description="Helical" evidence="5">
    <location>
        <begin position="284"/>
        <end position="310"/>
    </location>
</feature>
<keyword evidence="2 5" id="KW-0812">Transmembrane</keyword>
<organism evidence="7 8">
    <name type="scientific">Sphingomonas rustica</name>
    <dbReference type="NCBI Taxonomy" id="3103142"/>
    <lineage>
        <taxon>Bacteria</taxon>
        <taxon>Pseudomonadati</taxon>
        <taxon>Pseudomonadota</taxon>
        <taxon>Alphaproteobacteria</taxon>
        <taxon>Sphingomonadales</taxon>
        <taxon>Sphingomonadaceae</taxon>
        <taxon>Sphingomonas</taxon>
    </lineage>
</organism>
<keyword evidence="4 5" id="KW-0472">Membrane</keyword>
<dbReference type="Gene3D" id="1.20.1250.20">
    <property type="entry name" value="MFS general substrate transporter like domains"/>
    <property type="match status" value="2"/>
</dbReference>
<dbReference type="InterPro" id="IPR036259">
    <property type="entry name" value="MFS_trans_sf"/>
</dbReference>
<feature type="transmembrane region" description="Helical" evidence="5">
    <location>
        <begin position="244"/>
        <end position="264"/>
    </location>
</feature>
<dbReference type="RefSeq" id="WP_346248706.1">
    <property type="nucleotide sequence ID" value="NZ_JBDIZK010000016.1"/>
</dbReference>
<evidence type="ECO:0000256" key="4">
    <source>
        <dbReference type="ARBA" id="ARBA00023136"/>
    </source>
</evidence>
<evidence type="ECO:0000256" key="3">
    <source>
        <dbReference type="ARBA" id="ARBA00022989"/>
    </source>
</evidence>
<evidence type="ECO:0000256" key="5">
    <source>
        <dbReference type="SAM" id="Phobius"/>
    </source>
</evidence>
<protein>
    <submittedName>
        <fullName evidence="7">MFS transporter</fullName>
    </submittedName>
</protein>
<feature type="transmembrane region" description="Helical" evidence="5">
    <location>
        <begin position="421"/>
        <end position="442"/>
    </location>
</feature>
<dbReference type="InterPro" id="IPR020846">
    <property type="entry name" value="MFS_dom"/>
</dbReference>
<evidence type="ECO:0000313" key="8">
    <source>
        <dbReference type="Proteomes" id="UP001427805"/>
    </source>
</evidence>
<dbReference type="Pfam" id="PF07690">
    <property type="entry name" value="MFS_1"/>
    <property type="match status" value="1"/>
</dbReference>
<feature type="transmembrane region" description="Helical" evidence="5">
    <location>
        <begin position="148"/>
        <end position="172"/>
    </location>
</feature>
<feature type="transmembrane region" description="Helical" evidence="5">
    <location>
        <begin position="346"/>
        <end position="368"/>
    </location>
</feature>
<comment type="caution">
    <text evidence="7">The sequence shown here is derived from an EMBL/GenBank/DDBJ whole genome shotgun (WGS) entry which is preliminary data.</text>
</comment>
<feature type="transmembrane region" description="Helical" evidence="5">
    <location>
        <begin position="504"/>
        <end position="524"/>
    </location>
</feature>
<feature type="transmembrane region" description="Helical" evidence="5">
    <location>
        <begin position="21"/>
        <end position="41"/>
    </location>
</feature>
<evidence type="ECO:0000313" key="7">
    <source>
        <dbReference type="EMBL" id="MEN3749659.1"/>
    </source>
</evidence>
<keyword evidence="3 5" id="KW-1133">Transmembrane helix</keyword>
<feature type="transmembrane region" description="Helical" evidence="5">
    <location>
        <begin position="380"/>
        <end position="401"/>
    </location>
</feature>
<evidence type="ECO:0000256" key="2">
    <source>
        <dbReference type="ARBA" id="ARBA00022692"/>
    </source>
</evidence>
<dbReference type="CDD" id="cd17319">
    <property type="entry name" value="MFS_ExuT_GudP_like"/>
    <property type="match status" value="1"/>
</dbReference>
<keyword evidence="8" id="KW-1185">Reference proteome</keyword>
<dbReference type="InterPro" id="IPR050382">
    <property type="entry name" value="MFS_Na/Anion_cotransporter"/>
</dbReference>
<dbReference type="PROSITE" id="PS50850">
    <property type="entry name" value="MFS"/>
    <property type="match status" value="1"/>
</dbReference>
<comment type="subcellular location">
    <subcellularLocation>
        <location evidence="1">Membrane</location>
        <topology evidence="1">Multi-pass membrane protein</topology>
    </subcellularLocation>
</comment>
<feature type="transmembrane region" description="Helical" evidence="5">
    <location>
        <begin position="322"/>
        <end position="340"/>
    </location>
</feature>
<accession>A0ABV0BDS4</accession>
<dbReference type="PANTHER" id="PTHR11662:SF285">
    <property type="entry name" value="HEXURONATE TRANSPORTER"/>
    <property type="match status" value="1"/>
</dbReference>
<proteinExistence type="predicted"/>